<protein>
    <submittedName>
        <fullName evidence="2">Unannotated protein</fullName>
    </submittedName>
</protein>
<dbReference type="EMBL" id="CAFBLR010000098">
    <property type="protein sequence ID" value="CAB4877572.1"/>
    <property type="molecule type" value="Genomic_DNA"/>
</dbReference>
<organism evidence="2">
    <name type="scientific">freshwater metagenome</name>
    <dbReference type="NCBI Taxonomy" id="449393"/>
    <lineage>
        <taxon>unclassified sequences</taxon>
        <taxon>metagenomes</taxon>
        <taxon>ecological metagenomes</taxon>
    </lineage>
</organism>
<feature type="compositionally biased region" description="Polar residues" evidence="1">
    <location>
        <begin position="1"/>
        <end position="24"/>
    </location>
</feature>
<feature type="region of interest" description="Disordered" evidence="1">
    <location>
        <begin position="1"/>
        <end position="51"/>
    </location>
</feature>
<dbReference type="AlphaFoldDB" id="A0A6J7E391"/>
<name>A0A6J7E391_9ZZZZ</name>
<gene>
    <name evidence="2" type="ORF">UFOPK3417_01083</name>
</gene>
<reference evidence="2" key="1">
    <citation type="submission" date="2020-05" db="EMBL/GenBank/DDBJ databases">
        <authorList>
            <person name="Chiriac C."/>
            <person name="Salcher M."/>
            <person name="Ghai R."/>
            <person name="Kavagutti S V."/>
        </authorList>
    </citation>
    <scope>NUCLEOTIDE SEQUENCE</scope>
</reference>
<sequence>MTTIDGTSPTGMASITPKALSTNARRPLSDDSVPGFAPMATSTSRSSLPSVALRARPMATMSSVMTSTPSAIAASMVPLVMAGWKYE</sequence>
<proteinExistence type="predicted"/>
<feature type="compositionally biased region" description="Polar residues" evidence="1">
    <location>
        <begin position="40"/>
        <end position="49"/>
    </location>
</feature>
<evidence type="ECO:0000313" key="2">
    <source>
        <dbReference type="EMBL" id="CAB4877572.1"/>
    </source>
</evidence>
<evidence type="ECO:0000256" key="1">
    <source>
        <dbReference type="SAM" id="MobiDB-lite"/>
    </source>
</evidence>
<accession>A0A6J7E391</accession>